<dbReference type="EMBL" id="JAKOGI010000156">
    <property type="protein sequence ID" value="KAJ8441712.1"/>
    <property type="molecule type" value="Genomic_DNA"/>
</dbReference>
<comment type="similarity">
    <text evidence="3">Belongs to the complex I NDUFA8 subunit family.</text>
</comment>
<reference evidence="11" key="1">
    <citation type="submission" date="2022-04" db="EMBL/GenBank/DDBJ databases">
        <title>Carnegiea gigantea Genome sequencing and assembly v2.</title>
        <authorList>
            <person name="Copetti D."/>
            <person name="Sanderson M.J."/>
            <person name="Burquez A."/>
            <person name="Wojciechowski M.F."/>
        </authorList>
    </citation>
    <scope>NUCLEOTIDE SEQUENCE</scope>
    <source>
        <strain evidence="11">SGP5-SGP5p</strain>
        <tissue evidence="11">Aerial part</tissue>
    </source>
</reference>
<keyword evidence="8" id="KW-0496">Mitochondrion</keyword>
<evidence type="ECO:0000256" key="2">
    <source>
        <dbReference type="ARBA" id="ARBA00004173"/>
    </source>
</evidence>
<name>A0A9Q1KEC8_9CARY</name>
<evidence type="ECO:0000313" key="11">
    <source>
        <dbReference type="EMBL" id="KAJ8441712.1"/>
    </source>
</evidence>
<dbReference type="PANTHER" id="PTHR13344">
    <property type="entry name" value="NADH-UBIQUINONE OXIDOREDUCTASE"/>
    <property type="match status" value="1"/>
</dbReference>
<evidence type="ECO:0000256" key="6">
    <source>
        <dbReference type="ARBA" id="ARBA00022737"/>
    </source>
</evidence>
<evidence type="ECO:0000256" key="4">
    <source>
        <dbReference type="ARBA" id="ARBA00022448"/>
    </source>
</evidence>
<dbReference type="Proteomes" id="UP001153076">
    <property type="component" value="Unassembled WGS sequence"/>
</dbReference>
<gene>
    <name evidence="11" type="ORF">Cgig2_019099</name>
</gene>
<comment type="caution">
    <text evidence="11">The sequence shown here is derived from an EMBL/GenBank/DDBJ whole genome shotgun (WGS) entry which is preliminary data.</text>
</comment>
<dbReference type="PANTHER" id="PTHR13344:SF0">
    <property type="entry name" value="NADH DEHYDROGENASE [UBIQUINONE] 1 ALPHA SUBCOMPLEX SUBUNIT 8"/>
    <property type="match status" value="1"/>
</dbReference>
<evidence type="ECO:0000313" key="12">
    <source>
        <dbReference type="Proteomes" id="UP001153076"/>
    </source>
</evidence>
<evidence type="ECO:0000256" key="5">
    <source>
        <dbReference type="ARBA" id="ARBA00022660"/>
    </source>
</evidence>
<keyword evidence="12" id="KW-1185">Reference proteome</keyword>
<evidence type="ECO:0000256" key="1">
    <source>
        <dbReference type="ARBA" id="ARBA00003195"/>
    </source>
</evidence>
<evidence type="ECO:0000256" key="9">
    <source>
        <dbReference type="ARBA" id="ARBA00023157"/>
    </source>
</evidence>
<keyword evidence="5" id="KW-0679">Respiratory chain</keyword>
<evidence type="ECO:0000256" key="10">
    <source>
        <dbReference type="SAM" id="MobiDB-lite"/>
    </source>
</evidence>
<evidence type="ECO:0000256" key="3">
    <source>
        <dbReference type="ARBA" id="ARBA00010705"/>
    </source>
</evidence>
<keyword evidence="7" id="KW-0249">Electron transport</keyword>
<proteinExistence type="inferred from homology"/>
<dbReference type="GO" id="GO:0006120">
    <property type="term" value="P:mitochondrial electron transport, NADH to ubiquinone"/>
    <property type="evidence" value="ECO:0007669"/>
    <property type="project" value="InterPro"/>
</dbReference>
<dbReference type="AlphaFoldDB" id="A0A9Q1KEC8"/>
<sequence length="213" mass="23858">MRNCSLFQSRDPSISYNPSPSTLATRRITYVRDYRKVQDKMATPPIASPTSWRPPDLGLVKLNFDATSFEGIDHGWGFVLQNNDGDIQWHRTKQGSNFLGPETEEISATLPIFSLRQSHHHLNEEHLKMASAVNAEPIPTSSVLMASSKHIGVRCHDQNVAFLKCKKKDGNPEKCLDKGNEVTRCVFGLYASSIPSVHVVSLLRSRAEQEGRE</sequence>
<evidence type="ECO:0000256" key="8">
    <source>
        <dbReference type="ARBA" id="ARBA00023128"/>
    </source>
</evidence>
<organism evidence="11 12">
    <name type="scientific">Carnegiea gigantea</name>
    <dbReference type="NCBI Taxonomy" id="171969"/>
    <lineage>
        <taxon>Eukaryota</taxon>
        <taxon>Viridiplantae</taxon>
        <taxon>Streptophyta</taxon>
        <taxon>Embryophyta</taxon>
        <taxon>Tracheophyta</taxon>
        <taxon>Spermatophyta</taxon>
        <taxon>Magnoliopsida</taxon>
        <taxon>eudicotyledons</taxon>
        <taxon>Gunneridae</taxon>
        <taxon>Pentapetalae</taxon>
        <taxon>Caryophyllales</taxon>
        <taxon>Cactineae</taxon>
        <taxon>Cactaceae</taxon>
        <taxon>Cactoideae</taxon>
        <taxon>Echinocereeae</taxon>
        <taxon>Carnegiea</taxon>
    </lineage>
</organism>
<dbReference type="OrthoDB" id="276296at2759"/>
<dbReference type="InterPro" id="IPR016680">
    <property type="entry name" value="NDUFA8"/>
</dbReference>
<comment type="function">
    <text evidence="1">Accessory subunit of the mitochondrial membrane respiratory chain NADH dehydrogenase (Complex I), that is believed not to be involved in catalysis. Complex I functions in the transfer of electrons from NADH to the respiratory chain. The immediate electron acceptor for the enzyme is believed to be ubiquinone.</text>
</comment>
<keyword evidence="6" id="KW-0677">Repeat</keyword>
<protein>
    <submittedName>
        <fullName evidence="11">Uncharacterized protein</fullName>
    </submittedName>
</protein>
<dbReference type="GO" id="GO:0005739">
    <property type="term" value="C:mitochondrion"/>
    <property type="evidence" value="ECO:0007669"/>
    <property type="project" value="UniProtKB-SubCell"/>
</dbReference>
<comment type="subcellular location">
    <subcellularLocation>
        <location evidence="2">Mitochondrion</location>
    </subcellularLocation>
</comment>
<feature type="region of interest" description="Disordered" evidence="10">
    <location>
        <begin position="1"/>
        <end position="20"/>
    </location>
</feature>
<evidence type="ECO:0000256" key="7">
    <source>
        <dbReference type="ARBA" id="ARBA00022982"/>
    </source>
</evidence>
<accession>A0A9Q1KEC8</accession>
<keyword evidence="4" id="KW-0813">Transport</keyword>
<keyword evidence="9" id="KW-1015">Disulfide bond</keyword>